<dbReference type="Gene3D" id="3.40.1000.30">
    <property type="match status" value="1"/>
</dbReference>
<evidence type="ECO:0000313" key="3">
    <source>
        <dbReference type="EMBL" id="KAL2650885.1"/>
    </source>
</evidence>
<accession>A0ABD1ZIY3</accession>
<dbReference type="InterPro" id="IPR001810">
    <property type="entry name" value="F-box_dom"/>
</dbReference>
<feature type="domain" description="F-box" evidence="2">
    <location>
        <begin position="421"/>
        <end position="467"/>
    </location>
</feature>
<dbReference type="InterPro" id="IPR036047">
    <property type="entry name" value="F-box-like_dom_sf"/>
</dbReference>
<dbReference type="PANTHER" id="PTHR47602:SF2">
    <property type="entry name" value="F-BOX PROTEIN SKIP22"/>
    <property type="match status" value="1"/>
</dbReference>
<protein>
    <recommendedName>
        <fullName evidence="2">F-box domain-containing protein</fullName>
    </recommendedName>
</protein>
<evidence type="ECO:0000256" key="1">
    <source>
        <dbReference type="SAM" id="MobiDB-lite"/>
    </source>
</evidence>
<feature type="region of interest" description="Disordered" evidence="1">
    <location>
        <begin position="611"/>
        <end position="631"/>
    </location>
</feature>
<dbReference type="PANTHER" id="PTHR47602">
    <property type="entry name" value="F-BOX PROTEIN SKIP22"/>
    <property type="match status" value="1"/>
</dbReference>
<dbReference type="InterPro" id="IPR021625">
    <property type="entry name" value="PI31_Prot_N"/>
</dbReference>
<evidence type="ECO:0000313" key="4">
    <source>
        <dbReference type="Proteomes" id="UP001605036"/>
    </source>
</evidence>
<dbReference type="Pfam" id="PF11566">
    <property type="entry name" value="PI31_Prot_N"/>
    <property type="match status" value="1"/>
</dbReference>
<dbReference type="EMBL" id="JBHFFA010000001">
    <property type="protein sequence ID" value="KAL2650885.1"/>
    <property type="molecule type" value="Genomic_DNA"/>
</dbReference>
<keyword evidence="4" id="KW-1185">Reference proteome</keyword>
<dbReference type="Pfam" id="PF12937">
    <property type="entry name" value="F-box-like"/>
    <property type="match status" value="1"/>
</dbReference>
<comment type="caution">
    <text evidence="3">The sequence shown here is derived from an EMBL/GenBank/DDBJ whole genome shotgun (WGS) entry which is preliminary data.</text>
</comment>
<organism evidence="3 4">
    <name type="scientific">Riccia fluitans</name>
    <dbReference type="NCBI Taxonomy" id="41844"/>
    <lineage>
        <taxon>Eukaryota</taxon>
        <taxon>Viridiplantae</taxon>
        <taxon>Streptophyta</taxon>
        <taxon>Embryophyta</taxon>
        <taxon>Marchantiophyta</taxon>
        <taxon>Marchantiopsida</taxon>
        <taxon>Marchantiidae</taxon>
        <taxon>Marchantiales</taxon>
        <taxon>Ricciaceae</taxon>
        <taxon>Riccia</taxon>
    </lineage>
</organism>
<dbReference type="CDD" id="cd22165">
    <property type="entry name" value="F-box_AtSKIP22-like"/>
    <property type="match status" value="1"/>
</dbReference>
<gene>
    <name evidence="3" type="ORF">R1flu_019013</name>
</gene>
<proteinExistence type="predicted"/>
<dbReference type="Gene3D" id="1.20.1280.50">
    <property type="match status" value="1"/>
</dbReference>
<dbReference type="AlphaFoldDB" id="A0ABD1ZIY3"/>
<name>A0ABD1ZIY3_9MARC</name>
<dbReference type="Proteomes" id="UP001605036">
    <property type="component" value="Unassembled WGS sequence"/>
</dbReference>
<sequence length="660" mass="70899">MRRGMNRTFLQEGLRVDEEAKKLSPDLRLGKIVAVAEATGGPTVKVQVPHLCSLQALKDAVSPLISLPPLNFSLSLNKKDPIDGPGTVPLSTFGITSGDLLYYLVASGNGSVPSRAASSSRQFSALEASSAREGLKSREAIGSPSTQNVTNFPANASEALDKASLRELCASAASRRATLTQPITSSESEECSRAVTPTCHAATSPMENSQNAESPNVEETAEVMTGSAEFDSFIGRRLPIPDLLQRVLSSEEGNVKQASSYLILAVHAVMLETGFIRVDLGGSAAQGTKLPAGWSSAGHVNLVYSLPEVLLSNKLEPGRKLGEEALLRCQIVGNALVIYGAVTGGSVHRLSLSVKTFLLEDMVSRSTNGGSVETEITSSYVRKKECVCVFRDIFELWKDVKDALSLPLLTVMCEKAGLPPPPSLLRLPTELKIKVLEALPATALASVACVSSELRFLTANEEFWKQQYRKEFGSTGERAPGGRGWKNAFVRDWEHRRRREEERREAERYFRNDIFPPGTILRTPPYAPHFGGLDFFQGMGSQGGFGGVGPDGGNGFRNYGFRGGLVGNPAPVPGIDPGFGTHREEASCFPHMQVYADGMVFDGEGLRTWPSPTSLPARGTRALGAPGSSRGLPMSRYNGEEGAGMFFGQAHIANLVNLVE</sequence>
<dbReference type="SUPFAM" id="SSF81383">
    <property type="entry name" value="F-box domain"/>
    <property type="match status" value="1"/>
</dbReference>
<dbReference type="PROSITE" id="PS50181">
    <property type="entry name" value="FBOX"/>
    <property type="match status" value="1"/>
</dbReference>
<reference evidence="3 4" key="1">
    <citation type="submission" date="2024-09" db="EMBL/GenBank/DDBJ databases">
        <title>Chromosome-scale assembly of Riccia fluitans.</title>
        <authorList>
            <person name="Paukszto L."/>
            <person name="Sawicki J."/>
            <person name="Karawczyk K."/>
            <person name="Piernik-Szablinska J."/>
            <person name="Szczecinska M."/>
            <person name="Mazdziarz M."/>
        </authorList>
    </citation>
    <scope>NUCLEOTIDE SEQUENCE [LARGE SCALE GENOMIC DNA]</scope>
    <source>
        <strain evidence="3">Rf_01</strain>
        <tissue evidence="3">Aerial parts of the thallus</tissue>
    </source>
</reference>
<evidence type="ECO:0000259" key="2">
    <source>
        <dbReference type="PROSITE" id="PS50181"/>
    </source>
</evidence>